<keyword evidence="4" id="KW-1185">Reference proteome</keyword>
<dbReference type="Gene3D" id="3.40.50.410">
    <property type="entry name" value="von Willebrand factor, type A domain"/>
    <property type="match status" value="2"/>
</dbReference>
<dbReference type="EMBL" id="BMZO01000003">
    <property type="protein sequence ID" value="GHC67842.1"/>
    <property type="molecule type" value="Genomic_DNA"/>
</dbReference>
<keyword evidence="1" id="KW-0812">Transmembrane</keyword>
<accession>A0A8J3DNG7</accession>
<reference evidence="3" key="1">
    <citation type="journal article" date="2014" name="Int. J. Syst. Evol. Microbiol.">
        <title>Complete genome sequence of Corynebacterium casei LMG S-19264T (=DSM 44701T), isolated from a smear-ripened cheese.</title>
        <authorList>
            <consortium name="US DOE Joint Genome Institute (JGI-PGF)"/>
            <person name="Walter F."/>
            <person name="Albersmeier A."/>
            <person name="Kalinowski J."/>
            <person name="Ruckert C."/>
        </authorList>
    </citation>
    <scope>NUCLEOTIDE SEQUENCE</scope>
    <source>
        <strain evidence="3">KCTC 42097</strain>
    </source>
</reference>
<evidence type="ECO:0000259" key="2">
    <source>
        <dbReference type="Pfam" id="PF13400"/>
    </source>
</evidence>
<keyword evidence="1" id="KW-1133">Transmembrane helix</keyword>
<feature type="domain" description="Putative Flp pilus-assembly TadG-like N-terminal" evidence="2">
    <location>
        <begin position="12"/>
        <end position="57"/>
    </location>
</feature>
<name>A0A8J3DNG7_9HYPH</name>
<dbReference type="Proteomes" id="UP000641137">
    <property type="component" value="Unassembled WGS sequence"/>
</dbReference>
<dbReference type="InterPro" id="IPR028087">
    <property type="entry name" value="Tad_N"/>
</dbReference>
<feature type="transmembrane region" description="Helical" evidence="1">
    <location>
        <begin position="12"/>
        <end position="32"/>
    </location>
</feature>
<dbReference type="InterPro" id="IPR036465">
    <property type="entry name" value="vWFA_dom_sf"/>
</dbReference>
<dbReference type="Pfam" id="PF13400">
    <property type="entry name" value="Tad"/>
    <property type="match status" value="1"/>
</dbReference>
<gene>
    <name evidence="3" type="ORF">GCM10010136_12290</name>
</gene>
<dbReference type="RefSeq" id="WP_189488934.1">
    <property type="nucleotide sequence ID" value="NZ_BMZO01000003.1"/>
</dbReference>
<protein>
    <recommendedName>
        <fullName evidence="2">Putative Flp pilus-assembly TadG-like N-terminal domain-containing protein</fullName>
    </recommendedName>
</protein>
<proteinExistence type="predicted"/>
<keyword evidence="1" id="KW-0472">Membrane</keyword>
<evidence type="ECO:0000313" key="3">
    <source>
        <dbReference type="EMBL" id="GHC67842.1"/>
    </source>
</evidence>
<comment type="caution">
    <text evidence="3">The sequence shown here is derived from an EMBL/GenBank/DDBJ whole genome shotgun (WGS) entry which is preliminary data.</text>
</comment>
<evidence type="ECO:0000256" key="1">
    <source>
        <dbReference type="SAM" id="Phobius"/>
    </source>
</evidence>
<dbReference type="SUPFAM" id="SSF53300">
    <property type="entry name" value="vWA-like"/>
    <property type="match status" value="1"/>
</dbReference>
<evidence type="ECO:0000313" key="4">
    <source>
        <dbReference type="Proteomes" id="UP000641137"/>
    </source>
</evidence>
<reference evidence="3" key="2">
    <citation type="submission" date="2020-09" db="EMBL/GenBank/DDBJ databases">
        <authorList>
            <person name="Sun Q."/>
            <person name="Kim S."/>
        </authorList>
    </citation>
    <scope>NUCLEOTIDE SEQUENCE</scope>
    <source>
        <strain evidence="3">KCTC 42097</strain>
    </source>
</reference>
<sequence>MLKKFISDRDGGFFVFVALALPVILATVGLAVDYTNLQRLKTELQAALDATSLAAAKNYHGKPIDTYAQGIFRANLEDISLPNVKLTLEYPQNQAGKRFIQAKARLHYDTFLMGAVERIFGAPDGPGVIHLASSSSIPQDAEIVLVLDNSGSMNNLGFGTRTQRIDVLKNSAKGLISALGASAQFSPGAKSHVKIGIVPFNAWINVGAQNRQASWLDAKGISPIHHENLDWESSFPLEHAPECINDRRCIRKNGDGSFTAIGGAWGKLKGKHLTRFTIMQQAKEIHKAESIKQGWKGCVESRPAPYTLSFAAPDAAFPASLFVPMFHPDEPPLAGHTRISKHNNWWTDKPNQASVHDHNEVSRYFTQDQAEIRPIHPITAHIDAPSGPNGDCVIQPVTPLRSVGQNAARKELLDKINAMSPHGKTNVPEGMIWGLHLLSPHAPFSGATPFRNSGTQKFMVILTDGANEYRDRVSGVEADSGYGSYGYHAPKRSEKPNRRLTEAAGLSDGASTEAGLDAIFTKVCAKAHEEGVIVMTVALDLNDKTAEEKKQIALLRACATKAGNGKRLFWNAVSAQLPGVFREIASQISNLRIVD</sequence>
<organism evidence="3 4">
    <name type="scientific">Limoniibacter endophyticus</name>
    <dbReference type="NCBI Taxonomy" id="1565040"/>
    <lineage>
        <taxon>Bacteria</taxon>
        <taxon>Pseudomonadati</taxon>
        <taxon>Pseudomonadota</taxon>
        <taxon>Alphaproteobacteria</taxon>
        <taxon>Hyphomicrobiales</taxon>
        <taxon>Bartonellaceae</taxon>
        <taxon>Limoniibacter</taxon>
    </lineage>
</organism>
<dbReference type="AlphaFoldDB" id="A0A8J3DNG7"/>